<evidence type="ECO:0000313" key="3">
    <source>
        <dbReference type="Proteomes" id="UP000275846"/>
    </source>
</evidence>
<feature type="compositionally biased region" description="Pro residues" evidence="1">
    <location>
        <begin position="161"/>
        <end position="177"/>
    </location>
</feature>
<reference evidence="2 3" key="2">
    <citation type="submission" date="2018-11" db="EMBL/GenBank/DDBJ databases">
        <authorList>
            <consortium name="Pathogen Informatics"/>
        </authorList>
    </citation>
    <scope>NUCLEOTIDE SEQUENCE [LARGE SCALE GENOMIC DNA]</scope>
    <source>
        <strain evidence="2 3">NST_G2</strain>
    </source>
</reference>
<feature type="region of interest" description="Disordered" evidence="1">
    <location>
        <begin position="153"/>
        <end position="179"/>
    </location>
</feature>
<dbReference type="AlphaFoldDB" id="A0A183TBQ5"/>
<name>A0A183TBQ5_SCHSO</name>
<dbReference type="WBParaSite" id="SSLN_0001443501-mRNA-1">
    <property type="protein sequence ID" value="SSLN_0001443501-mRNA-1"/>
    <property type="gene ID" value="SSLN_0001443501"/>
</dbReference>
<evidence type="ECO:0000313" key="2">
    <source>
        <dbReference type="EMBL" id="VDM00289.1"/>
    </source>
</evidence>
<dbReference type="EMBL" id="UYSU01038462">
    <property type="protein sequence ID" value="VDM00289.1"/>
    <property type="molecule type" value="Genomic_DNA"/>
</dbReference>
<keyword evidence="3" id="KW-1185">Reference proteome</keyword>
<accession>A0A183TBQ5</accession>
<reference evidence="4" key="1">
    <citation type="submission" date="2016-06" db="UniProtKB">
        <authorList>
            <consortium name="WormBaseParasite"/>
        </authorList>
    </citation>
    <scope>IDENTIFICATION</scope>
</reference>
<sequence length="281" mass="30161">MLGPIDFANRQLSKTAFRPFEKFPFATAQAILSPASSSFSPPPPPPPPPPSSSSSLPLPPLPPSVLPPTSQSLYAPATFPINDTGSRGDYGYQVYPNQFQVGNLCAESREYDDRLLRQHFLASMLPYTLPQELLSRLLPAVQISTPSAQPVASSLMSGLVSPPPPPIPQPPPPPPPATSAVLQVYPEFPQQMSASQEWSRVQIETGMGPQEGESRDSAAAAPAPLIAQSARVSRSPPAPAVTCISLSPKRMGQQLCKAQHLLLISPEPDEKRQFFLAYIAP</sequence>
<feature type="region of interest" description="Disordered" evidence="1">
    <location>
        <begin position="34"/>
        <end position="69"/>
    </location>
</feature>
<organism evidence="4">
    <name type="scientific">Schistocephalus solidus</name>
    <name type="common">Tapeworm</name>
    <dbReference type="NCBI Taxonomy" id="70667"/>
    <lineage>
        <taxon>Eukaryota</taxon>
        <taxon>Metazoa</taxon>
        <taxon>Spiralia</taxon>
        <taxon>Lophotrochozoa</taxon>
        <taxon>Platyhelminthes</taxon>
        <taxon>Cestoda</taxon>
        <taxon>Eucestoda</taxon>
        <taxon>Diphyllobothriidea</taxon>
        <taxon>Diphyllobothriidae</taxon>
        <taxon>Schistocephalus</taxon>
    </lineage>
</organism>
<protein>
    <submittedName>
        <fullName evidence="2 4">Uncharacterized protein</fullName>
    </submittedName>
</protein>
<feature type="compositionally biased region" description="Pro residues" evidence="1">
    <location>
        <begin position="40"/>
        <end position="66"/>
    </location>
</feature>
<evidence type="ECO:0000256" key="1">
    <source>
        <dbReference type="SAM" id="MobiDB-lite"/>
    </source>
</evidence>
<gene>
    <name evidence="2" type="ORF">SSLN_LOCUS13903</name>
</gene>
<dbReference type="Proteomes" id="UP000275846">
    <property type="component" value="Unassembled WGS sequence"/>
</dbReference>
<evidence type="ECO:0000313" key="4">
    <source>
        <dbReference type="WBParaSite" id="SSLN_0001443501-mRNA-1"/>
    </source>
</evidence>
<proteinExistence type="predicted"/>